<dbReference type="Gene3D" id="3.70.10.10">
    <property type="match status" value="1"/>
</dbReference>
<accession>A0ABW3PYV3</accession>
<reference evidence="2" key="1">
    <citation type="journal article" date="2019" name="Int. J. Syst. Evol. Microbiol.">
        <title>The Global Catalogue of Microorganisms (GCM) 10K type strain sequencing project: providing services to taxonomists for standard genome sequencing and annotation.</title>
        <authorList>
            <consortium name="The Broad Institute Genomics Platform"/>
            <consortium name="The Broad Institute Genome Sequencing Center for Infectious Disease"/>
            <person name="Wu L."/>
            <person name="Ma J."/>
        </authorList>
    </citation>
    <scope>NUCLEOTIDE SEQUENCE [LARGE SCALE GENOMIC DNA]</scope>
    <source>
        <strain evidence="2">CCUG 53519</strain>
    </source>
</reference>
<evidence type="ECO:0000313" key="2">
    <source>
        <dbReference type="Proteomes" id="UP001597169"/>
    </source>
</evidence>
<proteinExistence type="predicted"/>
<name>A0ABW3PYV3_9BACL</name>
<sequence>MFKIKSEVLKGLVGQLVKSARKAGIGEKTIYIRTLEDGLVSFYYHGQDISVEKKIPCKIEGNLEVATGIGELEVKVAALPDEVEVLVQKNNGDKNNGDGLQFLWGNGGKRKSGLRVDILPETSPMVEVPPFEASLKWRPGVLHNIVRYVPSFCLHNNSSKAAQMTSALGPNFSKDDAGRVLVRATDGIKGVTIYPKHMEWFEDPMSLHVSTLQGVADVIPSDAEIELGLSGGTIVIFKAGYTTAVCRTLVGKFPPIDNYFNDKTKGKLNIDRLELIEVCKRVKLLAPTAALLQLQLTDDKVYAVIPDVLEQALPASVEGDMPSFAVGAIHLEMAAMLFAMSKTSDELTMYVDGYDQPVSVGLEGNESIRLWVMPHVSSFVREANSSKKKSMPTTV</sequence>
<gene>
    <name evidence="1" type="ORF">ACFQ3J_24435</name>
</gene>
<dbReference type="Gene3D" id="3.10.150.10">
    <property type="entry name" value="DNA Polymerase III, subunit A, domain 2"/>
    <property type="match status" value="1"/>
</dbReference>
<dbReference type="EMBL" id="JBHTKX010000008">
    <property type="protein sequence ID" value="MFD1131272.1"/>
    <property type="molecule type" value="Genomic_DNA"/>
</dbReference>
<protein>
    <submittedName>
        <fullName evidence="1">Uncharacterized protein</fullName>
    </submittedName>
</protein>
<organism evidence="1 2">
    <name type="scientific">Paenibacillus provencensis</name>
    <dbReference type="NCBI Taxonomy" id="441151"/>
    <lineage>
        <taxon>Bacteria</taxon>
        <taxon>Bacillati</taxon>
        <taxon>Bacillota</taxon>
        <taxon>Bacilli</taxon>
        <taxon>Bacillales</taxon>
        <taxon>Paenibacillaceae</taxon>
        <taxon>Paenibacillus</taxon>
    </lineage>
</organism>
<keyword evidence="2" id="KW-1185">Reference proteome</keyword>
<comment type="caution">
    <text evidence="1">The sequence shown here is derived from an EMBL/GenBank/DDBJ whole genome shotgun (WGS) entry which is preliminary data.</text>
</comment>
<dbReference type="Proteomes" id="UP001597169">
    <property type="component" value="Unassembled WGS sequence"/>
</dbReference>
<dbReference type="RefSeq" id="WP_090727624.1">
    <property type="nucleotide sequence ID" value="NZ_JBHTKX010000008.1"/>
</dbReference>
<evidence type="ECO:0000313" key="1">
    <source>
        <dbReference type="EMBL" id="MFD1131272.1"/>
    </source>
</evidence>